<feature type="region of interest" description="Disordered" evidence="3">
    <location>
        <begin position="224"/>
        <end position="244"/>
    </location>
</feature>
<accession>A0A931CLW9</accession>
<evidence type="ECO:0000313" key="5">
    <source>
        <dbReference type="Proteomes" id="UP000655366"/>
    </source>
</evidence>
<dbReference type="AlphaFoldDB" id="A0A931CLW9"/>
<sequence>MTAGQRRRGRAVSGPLAGIRVLDLSRLVAGNQLTMLLGDFGADVIKVEQPGHGDTLRNWVVQGSEVYWKVYGRNKRSIALDLKNEQARELLLRLAGESDVLVESFRPGNLERLGLSPETLHERNPKLVVVRISGWGQTGSMSQEPGFGTLIEAMSGLAAMNGFPDREPVLPPGALADMVAGTYGAFSVLAAVRHAEAGGPGQVIDLSLFEPLFSVLGPQAGTYRLTGDAPQRSGSRSSSSAPRNVYATADGQWLALSGSTQMMTERIFRTIGRPELVDDLRFRDNTARLAHVLELDAILGDYFGAHNLDETLSAMRTAGVTAAPVMDIGDLMESEYFKTRGVVIDGPGPEGMGSVPMHDVVPRLNGTPGSVAAAAPGLGQHSREILQELLPHERWEELQKQGVFG</sequence>
<comment type="caution">
    <text evidence="4">The sequence shown here is derived from an EMBL/GenBank/DDBJ whole genome shotgun (WGS) entry which is preliminary data.</text>
</comment>
<name>A0A931CLW9_9MICC</name>
<dbReference type="Pfam" id="PF02515">
    <property type="entry name" value="CoA_transf_3"/>
    <property type="match status" value="1"/>
</dbReference>
<evidence type="ECO:0000256" key="3">
    <source>
        <dbReference type="SAM" id="MobiDB-lite"/>
    </source>
</evidence>
<dbReference type="EMBL" id="JADNYM010000004">
    <property type="protein sequence ID" value="MBG0738575.1"/>
    <property type="molecule type" value="Genomic_DNA"/>
</dbReference>
<dbReference type="InterPro" id="IPR003673">
    <property type="entry name" value="CoA-Trfase_fam_III"/>
</dbReference>
<evidence type="ECO:0000313" key="4">
    <source>
        <dbReference type="EMBL" id="MBG0738575.1"/>
    </source>
</evidence>
<protein>
    <submittedName>
        <fullName evidence="4">CoA transferase</fullName>
    </submittedName>
</protein>
<dbReference type="InterPro" id="IPR044855">
    <property type="entry name" value="CoA-Trfase_III_dom3_sf"/>
</dbReference>
<dbReference type="PANTHER" id="PTHR48228">
    <property type="entry name" value="SUCCINYL-COA--D-CITRAMALATE COA-TRANSFERASE"/>
    <property type="match status" value="1"/>
</dbReference>
<dbReference type="Gene3D" id="3.30.1540.10">
    <property type="entry name" value="formyl-coa transferase, domain 3"/>
    <property type="match status" value="1"/>
</dbReference>
<organism evidence="4 5">
    <name type="scientific">Arthrobacter terrae</name>
    <dbReference type="NCBI Taxonomy" id="2935737"/>
    <lineage>
        <taxon>Bacteria</taxon>
        <taxon>Bacillati</taxon>
        <taxon>Actinomycetota</taxon>
        <taxon>Actinomycetes</taxon>
        <taxon>Micrococcales</taxon>
        <taxon>Micrococcaceae</taxon>
        <taxon>Arthrobacter</taxon>
    </lineage>
</organism>
<dbReference type="Gene3D" id="3.40.50.10540">
    <property type="entry name" value="Crotonobetainyl-coa:carnitine coa-transferase, domain 1"/>
    <property type="match status" value="1"/>
</dbReference>
<dbReference type="SUPFAM" id="SSF89796">
    <property type="entry name" value="CoA-transferase family III (CaiB/BaiF)"/>
    <property type="match status" value="1"/>
</dbReference>
<dbReference type="PANTHER" id="PTHR48228:SF6">
    <property type="entry name" value="L-CARNITINE COA-TRANSFERASE"/>
    <property type="match status" value="1"/>
</dbReference>
<gene>
    <name evidence="4" type="ORF">IV500_03950</name>
</gene>
<proteinExistence type="inferred from homology"/>
<keyword evidence="5" id="KW-1185">Reference proteome</keyword>
<evidence type="ECO:0000256" key="2">
    <source>
        <dbReference type="ARBA" id="ARBA00022679"/>
    </source>
</evidence>
<dbReference type="InterPro" id="IPR023606">
    <property type="entry name" value="CoA-Trfase_III_dom_1_sf"/>
</dbReference>
<reference evidence="4 5" key="1">
    <citation type="submission" date="2020-11" db="EMBL/GenBank/DDBJ databases">
        <title>Arthrobacter antarcticus sp. nov., isolated from Antarctic Soil.</title>
        <authorList>
            <person name="Li J."/>
        </authorList>
    </citation>
    <scope>NUCLEOTIDE SEQUENCE [LARGE SCALE GENOMIC DNA]</scope>
    <source>
        <strain evidence="4 5">Z1-20</strain>
    </source>
</reference>
<dbReference type="Proteomes" id="UP000655366">
    <property type="component" value="Unassembled WGS sequence"/>
</dbReference>
<dbReference type="InterPro" id="IPR050509">
    <property type="entry name" value="CoA-transferase_III"/>
</dbReference>
<evidence type="ECO:0000256" key="1">
    <source>
        <dbReference type="ARBA" id="ARBA00008383"/>
    </source>
</evidence>
<comment type="similarity">
    <text evidence="1">Belongs to the CoA-transferase III family.</text>
</comment>
<keyword evidence="2 4" id="KW-0808">Transferase</keyword>
<dbReference type="GO" id="GO:0016740">
    <property type="term" value="F:transferase activity"/>
    <property type="evidence" value="ECO:0007669"/>
    <property type="project" value="UniProtKB-KW"/>
</dbReference>